<dbReference type="SUPFAM" id="SSF51412">
    <property type="entry name" value="Inosine monophosphate dehydrogenase (IMPDH)"/>
    <property type="match status" value="1"/>
</dbReference>
<keyword evidence="3" id="KW-0560">Oxidoreductase</keyword>
<dbReference type="CDD" id="cd04730">
    <property type="entry name" value="NPD_like"/>
    <property type="match status" value="1"/>
</dbReference>
<sequence length="364" mass="39406">MNCYPAVARLTTLLNIRTPLIVPPMAGVSGGSLAAQVSNGGGFGFMSHVHLSELPAARSLLQPKVQESEMLPIGIGYLGWMLDKPNSKESESVLKVTLAANFQAHWFAFGNDLGKWIRYVRENTPQGGKSPLIFVQVNSINEAVRAVEEFRADIIVAQGEFVIFPKAPARPPIPTPFAFIGIEAGGHGGDYAPPLSELLKSILARFAGSPREPIVLAAGGLANGTDIGSLIAHGVAGAVLGTRFLLTPESKYTDAQKQALKAARSEDAVRTMAFDYARGTTEWPKGVDGRGLRNDTVRDYEQGVSLDTIQAKFKEGIQNQDRQRFLVWAGTGVGHMDRIVPAKELVQELHEEIEQHLKTLEMVS</sequence>
<dbReference type="GO" id="GO:0018580">
    <property type="term" value="F:nitronate monooxygenase activity"/>
    <property type="evidence" value="ECO:0007669"/>
    <property type="project" value="InterPro"/>
</dbReference>
<dbReference type="Proteomes" id="UP000518752">
    <property type="component" value="Unassembled WGS sequence"/>
</dbReference>
<keyword evidence="2" id="KW-0288">FMN</keyword>
<dbReference type="EMBL" id="JAACJN010000028">
    <property type="protein sequence ID" value="KAF5388693.1"/>
    <property type="molecule type" value="Genomic_DNA"/>
</dbReference>
<comment type="caution">
    <text evidence="4">The sequence shown here is derived from an EMBL/GenBank/DDBJ whole genome shotgun (WGS) entry which is preliminary data.</text>
</comment>
<gene>
    <name evidence="4" type="ORF">D9757_004847</name>
</gene>
<dbReference type="Gene3D" id="3.20.20.70">
    <property type="entry name" value="Aldolase class I"/>
    <property type="match status" value="1"/>
</dbReference>
<dbReference type="OrthoDB" id="2349068at2759"/>
<reference evidence="4 5" key="1">
    <citation type="journal article" date="2020" name="ISME J.">
        <title>Uncovering the hidden diversity of litter-decomposition mechanisms in mushroom-forming fungi.</title>
        <authorList>
            <person name="Floudas D."/>
            <person name="Bentzer J."/>
            <person name="Ahren D."/>
            <person name="Johansson T."/>
            <person name="Persson P."/>
            <person name="Tunlid A."/>
        </authorList>
    </citation>
    <scope>NUCLEOTIDE SEQUENCE [LARGE SCALE GENOMIC DNA]</scope>
    <source>
        <strain evidence="4 5">CBS 406.79</strain>
    </source>
</reference>
<keyword evidence="5" id="KW-1185">Reference proteome</keyword>
<accession>A0A8H5HSG5</accession>
<dbReference type="InterPro" id="IPR004136">
    <property type="entry name" value="NMO"/>
</dbReference>
<protein>
    <recommendedName>
        <fullName evidence="6">Nitronate monooxygenase domain-containing protein</fullName>
    </recommendedName>
</protein>
<evidence type="ECO:0000313" key="4">
    <source>
        <dbReference type="EMBL" id="KAF5388693.1"/>
    </source>
</evidence>
<evidence type="ECO:0000256" key="1">
    <source>
        <dbReference type="ARBA" id="ARBA00022630"/>
    </source>
</evidence>
<keyword evidence="1" id="KW-0285">Flavoprotein</keyword>
<evidence type="ECO:0008006" key="6">
    <source>
        <dbReference type="Google" id="ProtNLM"/>
    </source>
</evidence>
<evidence type="ECO:0000256" key="2">
    <source>
        <dbReference type="ARBA" id="ARBA00022643"/>
    </source>
</evidence>
<organism evidence="4 5">
    <name type="scientific">Collybiopsis confluens</name>
    <dbReference type="NCBI Taxonomy" id="2823264"/>
    <lineage>
        <taxon>Eukaryota</taxon>
        <taxon>Fungi</taxon>
        <taxon>Dikarya</taxon>
        <taxon>Basidiomycota</taxon>
        <taxon>Agaricomycotina</taxon>
        <taxon>Agaricomycetes</taxon>
        <taxon>Agaricomycetidae</taxon>
        <taxon>Agaricales</taxon>
        <taxon>Marasmiineae</taxon>
        <taxon>Omphalotaceae</taxon>
        <taxon>Collybiopsis</taxon>
    </lineage>
</organism>
<evidence type="ECO:0000313" key="5">
    <source>
        <dbReference type="Proteomes" id="UP000518752"/>
    </source>
</evidence>
<dbReference type="PANTHER" id="PTHR32332:SF31">
    <property type="entry name" value="2-NITROPROPANE DIOXYGENASE FAMILY, PUTATIVE (AFU_ORTHOLOGUE AFUA_2G09850)-RELATED"/>
    <property type="match status" value="1"/>
</dbReference>
<dbReference type="AlphaFoldDB" id="A0A8H5HSG5"/>
<proteinExistence type="predicted"/>
<evidence type="ECO:0000256" key="3">
    <source>
        <dbReference type="ARBA" id="ARBA00023002"/>
    </source>
</evidence>
<dbReference type="Pfam" id="PF03060">
    <property type="entry name" value="NMO"/>
    <property type="match status" value="1"/>
</dbReference>
<dbReference type="InterPro" id="IPR013785">
    <property type="entry name" value="Aldolase_TIM"/>
</dbReference>
<dbReference type="PANTHER" id="PTHR32332">
    <property type="entry name" value="2-NITROPROPANE DIOXYGENASE"/>
    <property type="match status" value="1"/>
</dbReference>
<name>A0A8H5HSG5_9AGAR</name>